<proteinExistence type="predicted"/>
<comment type="caution">
    <text evidence="1">The sequence shown here is derived from an EMBL/GenBank/DDBJ whole genome shotgun (WGS) entry which is preliminary data.</text>
</comment>
<gene>
    <name evidence="1" type="ORF">PSYPI_09465</name>
</gene>
<dbReference type="AlphaFoldDB" id="F3G6A8"/>
<keyword evidence="2" id="KW-1185">Reference proteome</keyword>
<organism evidence="1 2">
    <name type="scientific">Pseudomonas syringae pv. pisi str. 1704B</name>
    <dbReference type="NCBI Taxonomy" id="629263"/>
    <lineage>
        <taxon>Bacteria</taxon>
        <taxon>Pseudomonadati</taxon>
        <taxon>Pseudomonadota</taxon>
        <taxon>Gammaproteobacteria</taxon>
        <taxon>Pseudomonadales</taxon>
        <taxon>Pseudomonadaceae</taxon>
        <taxon>Pseudomonas</taxon>
        <taxon>Pseudomonas syringae</taxon>
    </lineage>
</organism>
<dbReference type="PATRIC" id="fig|629263.4.peg.1557"/>
<evidence type="ECO:0000313" key="2">
    <source>
        <dbReference type="Proteomes" id="UP000004986"/>
    </source>
</evidence>
<name>F3G6A8_PSESJ</name>
<dbReference type="Proteomes" id="UP000004986">
    <property type="component" value="Unassembled WGS sequence"/>
</dbReference>
<accession>F3G6A8</accession>
<reference evidence="1 2" key="1">
    <citation type="journal article" date="2011" name="PLoS Pathog.">
        <title>Dynamic evolution of pathogenicity revealed by sequencing and comparative genomics of 19 Pseudomonas syringae isolates.</title>
        <authorList>
            <person name="Baltrus D.A."/>
            <person name="Nishimura M.T."/>
            <person name="Romanchuk A."/>
            <person name="Chang J.H."/>
            <person name="Mukhtar M.S."/>
            <person name="Cherkis K."/>
            <person name="Roach J."/>
            <person name="Grant S.R."/>
            <person name="Jones C.D."/>
            <person name="Dangl J.L."/>
        </authorList>
    </citation>
    <scope>NUCLEOTIDE SEQUENCE [LARGE SCALE GENOMIC DNA]</scope>
    <source>
        <strain evidence="1 2">1704B</strain>
    </source>
</reference>
<dbReference type="EMBL" id="AEAI01000475">
    <property type="protein sequence ID" value="EGH42608.1"/>
    <property type="molecule type" value="Genomic_DNA"/>
</dbReference>
<protein>
    <submittedName>
        <fullName evidence="1">Uncharacterized protein</fullName>
    </submittedName>
</protein>
<dbReference type="HOGENOM" id="CLU_3390957_0_0_6"/>
<sequence>MSGTGFDAPHDGRLQVAAGLSLRFFKAFFCVR</sequence>
<evidence type="ECO:0000313" key="1">
    <source>
        <dbReference type="EMBL" id="EGH42608.1"/>
    </source>
</evidence>
<dbReference type="BioCyc" id="PSYR629263:G11X0-1886-MONOMER"/>